<reference evidence="1" key="1">
    <citation type="submission" date="2019-05" db="EMBL/GenBank/DDBJ databases">
        <title>Metatranscriptomic reconstruction reveals RNA viruses with the potential to shape carbon cycling in soil.</title>
        <authorList>
            <person name="Starr E.P."/>
            <person name="Nuccio E."/>
            <person name="Pett-Ridge J."/>
            <person name="Banfield J.F."/>
            <person name="Firestone M.K."/>
        </authorList>
    </citation>
    <scope>NUCLEOTIDE SEQUENCE</scope>
    <source>
        <strain evidence="1">H4_Bulk_Litter_24_scaffold_313</strain>
    </source>
</reference>
<proteinExistence type="predicted"/>
<name>A0A514D1J8_9VIRU</name>
<sequence>MSYADPQSVTINAIANSLARTGSGINSGSFSTADSTVQLFVSSQYGKRQRRTARLQHSKYATDPANSALMVPRSLSTYIVVDTPLQGYSLTEQQQVVAGFLTWLTASSNAAVTKLLGGEN</sequence>
<evidence type="ECO:0000313" key="1">
    <source>
        <dbReference type="EMBL" id="QDH87487.1"/>
    </source>
</evidence>
<protein>
    <submittedName>
        <fullName evidence="1">Uncharacterized protein</fullName>
    </submittedName>
</protein>
<organism evidence="1">
    <name type="scientific">Leviviridae sp</name>
    <dbReference type="NCBI Taxonomy" id="2027243"/>
    <lineage>
        <taxon>Viruses</taxon>
        <taxon>Riboviria</taxon>
        <taxon>Orthornavirae</taxon>
        <taxon>Lenarviricota</taxon>
        <taxon>Leviviricetes</taxon>
        <taxon>Norzivirales</taxon>
        <taxon>Fiersviridae</taxon>
    </lineage>
</organism>
<dbReference type="EMBL" id="MN033403">
    <property type="protein sequence ID" value="QDH87487.1"/>
    <property type="molecule type" value="Genomic_RNA"/>
</dbReference>
<gene>
    <name evidence="1" type="ORF">H4BulkLitter24313_000002</name>
</gene>
<accession>A0A514D1J8</accession>